<name>A0ABM1VZ25_APLCA</name>
<sequence length="135" mass="15648">MIRIQAKSKLCGAIGWLDNTVDSKQRNKKLSKCEFVERKKEKKRIVICHPQQCSLPYVRDDPCGLRPVKPVPIWSRYLSDRSSLPVCGKKTVMSSERQNLTEMFSYLSGEHSRRYHIEGDISAAYSEMVIKRICR</sequence>
<evidence type="ECO:0000313" key="2">
    <source>
        <dbReference type="RefSeq" id="XP_035827668.1"/>
    </source>
</evidence>
<dbReference type="Proteomes" id="UP000694888">
    <property type="component" value="Unplaced"/>
</dbReference>
<reference evidence="2" key="1">
    <citation type="submission" date="2025-08" db="UniProtKB">
        <authorList>
            <consortium name="RefSeq"/>
        </authorList>
    </citation>
    <scope>IDENTIFICATION</scope>
</reference>
<dbReference type="GeneID" id="118478331"/>
<organism evidence="1 2">
    <name type="scientific">Aplysia californica</name>
    <name type="common">California sea hare</name>
    <dbReference type="NCBI Taxonomy" id="6500"/>
    <lineage>
        <taxon>Eukaryota</taxon>
        <taxon>Metazoa</taxon>
        <taxon>Spiralia</taxon>
        <taxon>Lophotrochozoa</taxon>
        <taxon>Mollusca</taxon>
        <taxon>Gastropoda</taxon>
        <taxon>Heterobranchia</taxon>
        <taxon>Euthyneura</taxon>
        <taxon>Tectipleura</taxon>
        <taxon>Aplysiida</taxon>
        <taxon>Aplysioidea</taxon>
        <taxon>Aplysiidae</taxon>
        <taxon>Aplysia</taxon>
    </lineage>
</organism>
<gene>
    <name evidence="2" type="primary">LOC118478331</name>
</gene>
<evidence type="ECO:0000313" key="1">
    <source>
        <dbReference type="Proteomes" id="UP000694888"/>
    </source>
</evidence>
<proteinExistence type="predicted"/>
<keyword evidence="1" id="KW-1185">Reference proteome</keyword>
<protein>
    <submittedName>
        <fullName evidence="2">Uncharacterized protein LOC118478331</fullName>
    </submittedName>
</protein>
<accession>A0ABM1VZ25</accession>
<dbReference type="RefSeq" id="XP_035827668.1">
    <property type="nucleotide sequence ID" value="XM_035971775.1"/>
</dbReference>